<evidence type="ECO:0000313" key="2">
    <source>
        <dbReference type="EMBL" id="QCX39067.1"/>
    </source>
</evidence>
<feature type="transmembrane region" description="Helical" evidence="1">
    <location>
        <begin position="147"/>
        <end position="170"/>
    </location>
</feature>
<name>A0A5B7TW07_9FLAO</name>
<evidence type="ECO:0000256" key="1">
    <source>
        <dbReference type="SAM" id="Phobius"/>
    </source>
</evidence>
<feature type="transmembrane region" description="Helical" evidence="1">
    <location>
        <begin position="182"/>
        <end position="203"/>
    </location>
</feature>
<evidence type="ECO:0008006" key="4">
    <source>
        <dbReference type="Google" id="ProtNLM"/>
    </source>
</evidence>
<dbReference type="RefSeq" id="WP_138949933.1">
    <property type="nucleotide sequence ID" value="NZ_CP040749.1"/>
</dbReference>
<gene>
    <name evidence="2" type="ORF">FF125_11710</name>
</gene>
<keyword evidence="3" id="KW-1185">Reference proteome</keyword>
<feature type="transmembrane region" description="Helical" evidence="1">
    <location>
        <begin position="7"/>
        <end position="26"/>
    </location>
</feature>
<organism evidence="2 3">
    <name type="scientific">Aureibaculum algae</name>
    <dbReference type="NCBI Taxonomy" id="2584122"/>
    <lineage>
        <taxon>Bacteria</taxon>
        <taxon>Pseudomonadati</taxon>
        <taxon>Bacteroidota</taxon>
        <taxon>Flavobacteriia</taxon>
        <taxon>Flavobacteriales</taxon>
        <taxon>Flavobacteriaceae</taxon>
        <taxon>Aureibaculum</taxon>
    </lineage>
</organism>
<dbReference type="AlphaFoldDB" id="A0A5B7TW07"/>
<reference evidence="2 3" key="1">
    <citation type="submission" date="2019-05" db="EMBL/GenBank/DDBJ databases">
        <title>Algicella ahnfeltiae gen. nov., sp. nov., a novel marine bacterium of the family Flavobacteriaceae isolated from a red alga.</title>
        <authorList>
            <person name="Nedashkovskaya O.I."/>
            <person name="Kukhlevskiy A.D."/>
            <person name="Kim S.-G."/>
            <person name="Zhukova N.V."/>
            <person name="Mikhailov V.V."/>
        </authorList>
    </citation>
    <scope>NUCLEOTIDE SEQUENCE [LARGE SCALE GENOMIC DNA]</scope>
    <source>
        <strain evidence="2 3">10Alg115</strain>
    </source>
</reference>
<accession>A0A5B7TW07</accession>
<protein>
    <recommendedName>
        <fullName evidence="4">Yip1 domain-containing protein</fullName>
    </recommendedName>
</protein>
<feature type="transmembrane region" description="Helical" evidence="1">
    <location>
        <begin position="62"/>
        <end position="83"/>
    </location>
</feature>
<sequence length="208" mass="24322">MNTKHLNYYWIIPILLLLIFLFEYYMTLSYMEEMYKYTNAEVRTEAIIQQKNSFYIKFIQDLVFIVLQFIGCFICLNIGLLFFNYKVKIKNILKAITVSFLAIVIVQIVVIGIVKFSNLTFTVGSLQSIEDKLYVTNYINNLNIPTYLLMPLDIISLTHIVFVLLLAYAIKLLIKKNYLKSLIFTAKTYGVGVAIWFVFAMVMEMNFN</sequence>
<evidence type="ECO:0000313" key="3">
    <source>
        <dbReference type="Proteomes" id="UP000306229"/>
    </source>
</evidence>
<proteinExistence type="predicted"/>
<dbReference type="OrthoDB" id="1438234at2"/>
<dbReference type="EMBL" id="CP040749">
    <property type="protein sequence ID" value="QCX39067.1"/>
    <property type="molecule type" value="Genomic_DNA"/>
</dbReference>
<dbReference type="KEGG" id="fbe:FF125_11710"/>
<keyword evidence="1" id="KW-0472">Membrane</keyword>
<feature type="transmembrane region" description="Helical" evidence="1">
    <location>
        <begin position="95"/>
        <end position="114"/>
    </location>
</feature>
<dbReference type="Proteomes" id="UP000306229">
    <property type="component" value="Chromosome"/>
</dbReference>
<keyword evidence="1" id="KW-0812">Transmembrane</keyword>
<keyword evidence="1" id="KW-1133">Transmembrane helix</keyword>